<dbReference type="PROSITE" id="PS51177">
    <property type="entry name" value="LUMAZINE_BIND"/>
    <property type="match status" value="2"/>
</dbReference>
<comment type="subunit">
    <text evidence="4">Homotrimer.</text>
</comment>
<evidence type="ECO:0000313" key="13">
    <source>
        <dbReference type="EMBL" id="ABB41994.1"/>
    </source>
</evidence>
<dbReference type="HOGENOM" id="CLU_034388_2_2_6"/>
<keyword evidence="7" id="KW-0686">Riboflavin biosynthesis</keyword>
<dbReference type="PIRSF" id="PIRSF000498">
    <property type="entry name" value="Riboflavin_syn_A"/>
    <property type="match status" value="1"/>
</dbReference>
<comment type="function">
    <text evidence="2">Catalyzes the dismutation of two molecules of 6,7-dimethyl-8-ribityllumazine, resulting in the formation of riboflavin and 5-amino-6-(D-ribitylamino)uracil.</text>
</comment>
<feature type="repeat" description="Lumazine-binding" evidence="11">
    <location>
        <begin position="1"/>
        <end position="97"/>
    </location>
</feature>
<keyword evidence="8" id="KW-0808">Transferase</keyword>
<dbReference type="NCBIfam" id="NF006767">
    <property type="entry name" value="PRK09289.1"/>
    <property type="match status" value="1"/>
</dbReference>
<comment type="pathway">
    <text evidence="3">Cofactor biosynthesis; riboflavin biosynthesis; riboflavin from 2-hydroxy-3-oxobutyl phosphate and 5-amino-6-(D-ribitylamino)uracil: step 2/2.</text>
</comment>
<sequence length="221" mass="23844">MFTGIIETEGFVSRIEPVNGDARMTIEVGKLDMSDVKIGDSIACNGVCLTAIELTPSAYVADVSSETLKVTTLGALKVGSPVNLEKALRLQDRLGGHLVSGHVDGVGKVLSITQEARSWRYQIEAPVALAKYIAGKGSICINGISLTVNQVDGCAFDVNIVPHTRQETTIKHFQVGTTVNLEVDLLARYLERMLSAPKDTEQSDTNPSKITRELLSDRGFL</sequence>
<dbReference type="CDD" id="cd00402">
    <property type="entry name" value="Riboflavin_synthase_like"/>
    <property type="match status" value="1"/>
</dbReference>
<dbReference type="InterPro" id="IPR023366">
    <property type="entry name" value="ATP_synth_asu-like_sf"/>
</dbReference>
<dbReference type="GO" id="GO:0004746">
    <property type="term" value="F:riboflavin synthase activity"/>
    <property type="evidence" value="ECO:0007669"/>
    <property type="project" value="UniProtKB-UniRule"/>
</dbReference>
<evidence type="ECO:0000256" key="8">
    <source>
        <dbReference type="ARBA" id="ARBA00022679"/>
    </source>
</evidence>
<feature type="domain" description="Lumazine-binding" evidence="12">
    <location>
        <begin position="98"/>
        <end position="194"/>
    </location>
</feature>
<dbReference type="NCBIfam" id="NF009566">
    <property type="entry name" value="PRK13020.1"/>
    <property type="match status" value="1"/>
</dbReference>
<evidence type="ECO:0000256" key="6">
    <source>
        <dbReference type="ARBA" id="ARBA00013950"/>
    </source>
</evidence>
<reference evidence="13" key="1">
    <citation type="submission" date="2006-07" db="EMBL/GenBank/DDBJ databases">
        <title>Complete sequence of Thiomicrospira crunogena XCL-2.</title>
        <authorList>
            <consortium name="US DOE Joint Genome Institute"/>
            <person name="Copeland A."/>
            <person name="Lucas S."/>
            <person name="Lapidus A."/>
            <person name="Barry K."/>
            <person name="Detter J.C."/>
            <person name="Glavina del Rio T."/>
            <person name="Hammon N."/>
            <person name="Israni S."/>
            <person name="Dalin E."/>
            <person name="Tice H."/>
            <person name="Pitluck S."/>
            <person name="Chain P."/>
            <person name="Malfatti S."/>
            <person name="Shin M."/>
            <person name="Vergez L."/>
            <person name="Schmutz J."/>
            <person name="Larimer F."/>
            <person name="Land M."/>
            <person name="Hauser L."/>
            <person name="Kyrpides N."/>
            <person name="Lykidis A."/>
            <person name="Scott K.M."/>
            <person name="Sievert S."/>
            <person name="Kerfeld C."/>
            <person name="Freyermuth S."/>
            <person name="Dobrinski K."/>
            <person name="Boller A."/>
            <person name="Fitzpatrick K."/>
            <person name="Thoma P."/>
            <person name="Moore J."/>
            <person name="Richardson P."/>
        </authorList>
    </citation>
    <scope>NUCLEOTIDE SEQUENCE</scope>
    <source>
        <strain evidence="13">XCL-2</strain>
    </source>
</reference>
<evidence type="ECO:0000256" key="10">
    <source>
        <dbReference type="NCBIfam" id="TIGR00187"/>
    </source>
</evidence>
<evidence type="ECO:0000256" key="11">
    <source>
        <dbReference type="PROSITE-ProRule" id="PRU00524"/>
    </source>
</evidence>
<dbReference type="SUPFAM" id="SSF63380">
    <property type="entry name" value="Riboflavin synthase domain-like"/>
    <property type="match status" value="2"/>
</dbReference>
<protein>
    <recommendedName>
        <fullName evidence="6 10">Riboflavin synthase</fullName>
        <ecNumber evidence="5 10">2.5.1.9</ecNumber>
    </recommendedName>
</protein>
<proteinExistence type="predicted"/>
<dbReference type="AlphaFoldDB" id="Q31FS9"/>
<dbReference type="eggNOG" id="COG0307">
    <property type="taxonomic scope" value="Bacteria"/>
</dbReference>
<dbReference type="InterPro" id="IPR017938">
    <property type="entry name" value="Riboflavin_synthase-like_b-brl"/>
</dbReference>
<feature type="repeat" description="Lumazine-binding" evidence="11">
    <location>
        <begin position="98"/>
        <end position="194"/>
    </location>
</feature>
<keyword evidence="9" id="KW-0677">Repeat</keyword>
<dbReference type="Gene3D" id="2.40.30.20">
    <property type="match status" value="2"/>
</dbReference>
<comment type="catalytic activity">
    <reaction evidence="1">
        <text>2 6,7-dimethyl-8-(1-D-ribityl)lumazine + H(+) = 5-amino-6-(D-ribitylamino)uracil + riboflavin</text>
        <dbReference type="Rhea" id="RHEA:20772"/>
        <dbReference type="ChEBI" id="CHEBI:15378"/>
        <dbReference type="ChEBI" id="CHEBI:15934"/>
        <dbReference type="ChEBI" id="CHEBI:57986"/>
        <dbReference type="ChEBI" id="CHEBI:58201"/>
        <dbReference type="EC" id="2.5.1.9"/>
    </reaction>
</comment>
<dbReference type="PANTHER" id="PTHR21098">
    <property type="entry name" value="RIBOFLAVIN SYNTHASE ALPHA CHAIN"/>
    <property type="match status" value="1"/>
</dbReference>
<evidence type="ECO:0000256" key="1">
    <source>
        <dbReference type="ARBA" id="ARBA00000968"/>
    </source>
</evidence>
<dbReference type="FunFam" id="2.40.30.20:FF:000003">
    <property type="entry name" value="Riboflavin synthase, alpha subunit"/>
    <property type="match status" value="1"/>
</dbReference>
<evidence type="ECO:0000256" key="9">
    <source>
        <dbReference type="ARBA" id="ARBA00022737"/>
    </source>
</evidence>
<dbReference type="EMBL" id="CP000109">
    <property type="protein sequence ID" value="ABB41994.1"/>
    <property type="molecule type" value="Genomic_DNA"/>
</dbReference>
<evidence type="ECO:0000256" key="2">
    <source>
        <dbReference type="ARBA" id="ARBA00002803"/>
    </source>
</evidence>
<gene>
    <name evidence="13" type="ordered locus">Tcr_1399</name>
</gene>
<name>Q31FS9_HYDCU</name>
<evidence type="ECO:0000259" key="12">
    <source>
        <dbReference type="PROSITE" id="PS51177"/>
    </source>
</evidence>
<dbReference type="EC" id="2.5.1.9" evidence="5 10"/>
<dbReference type="OrthoDB" id="9788537at2"/>
<dbReference type="FunFam" id="2.40.30.20:FF:000004">
    <property type="entry name" value="Riboflavin synthase, alpha subunit"/>
    <property type="match status" value="1"/>
</dbReference>
<evidence type="ECO:0000256" key="7">
    <source>
        <dbReference type="ARBA" id="ARBA00022619"/>
    </source>
</evidence>
<dbReference type="PANTHER" id="PTHR21098:SF12">
    <property type="entry name" value="RIBOFLAVIN SYNTHASE"/>
    <property type="match status" value="1"/>
</dbReference>
<organism evidence="13">
    <name type="scientific">Hydrogenovibrio crunogenus (strain DSM 25203 / XCL-2)</name>
    <name type="common">Thiomicrospira crunogena</name>
    <dbReference type="NCBI Taxonomy" id="317025"/>
    <lineage>
        <taxon>Bacteria</taxon>
        <taxon>Pseudomonadati</taxon>
        <taxon>Pseudomonadota</taxon>
        <taxon>Gammaproteobacteria</taxon>
        <taxon>Thiotrichales</taxon>
        <taxon>Piscirickettsiaceae</taxon>
        <taxon>Hydrogenovibrio</taxon>
    </lineage>
</organism>
<dbReference type="KEGG" id="tcx:Tcr_1399"/>
<evidence type="ECO:0000256" key="5">
    <source>
        <dbReference type="ARBA" id="ARBA00012827"/>
    </source>
</evidence>
<evidence type="ECO:0000256" key="3">
    <source>
        <dbReference type="ARBA" id="ARBA00004887"/>
    </source>
</evidence>
<accession>Q31FS9</accession>
<dbReference type="InterPro" id="IPR026017">
    <property type="entry name" value="Lumazine-bd_dom"/>
</dbReference>
<dbReference type="GO" id="GO:0009231">
    <property type="term" value="P:riboflavin biosynthetic process"/>
    <property type="evidence" value="ECO:0007669"/>
    <property type="project" value="UniProtKB-KW"/>
</dbReference>
<evidence type="ECO:0000256" key="4">
    <source>
        <dbReference type="ARBA" id="ARBA00011233"/>
    </source>
</evidence>
<dbReference type="NCBIfam" id="TIGR00187">
    <property type="entry name" value="ribE"/>
    <property type="match status" value="1"/>
</dbReference>
<feature type="domain" description="Lumazine-binding" evidence="12">
    <location>
        <begin position="1"/>
        <end position="97"/>
    </location>
</feature>
<dbReference type="STRING" id="317025.Tcr_1399"/>
<dbReference type="Pfam" id="PF00677">
    <property type="entry name" value="Lum_binding"/>
    <property type="match status" value="2"/>
</dbReference>
<dbReference type="InterPro" id="IPR001783">
    <property type="entry name" value="Lumazine-bd"/>
</dbReference>